<reference evidence="2 3" key="1">
    <citation type="submission" date="2018-01" db="EMBL/GenBank/DDBJ databases">
        <title>Co-occurrence of chitin degradation, pigmentation and bioactivity in marine Pseudoalteromonas.</title>
        <authorList>
            <person name="Paulsen S."/>
            <person name="Gram L."/>
            <person name="Machado H."/>
        </authorList>
    </citation>
    <scope>NUCLEOTIDE SEQUENCE [LARGE SCALE GENOMIC DNA]</scope>
    <source>
        <strain evidence="2 3">S1946</strain>
    </source>
</reference>
<dbReference type="EMBL" id="PPUZ01000040">
    <property type="protein sequence ID" value="RZM78291.1"/>
    <property type="molecule type" value="Genomic_DNA"/>
</dbReference>
<protein>
    <submittedName>
        <fullName evidence="2">Uncharacterized protein</fullName>
    </submittedName>
</protein>
<feature type="chain" id="PRO_5020290370" evidence="1">
    <location>
        <begin position="21"/>
        <end position="512"/>
    </location>
</feature>
<organism evidence="2 3">
    <name type="scientific">Pseudoalteromonas rubra</name>
    <dbReference type="NCBI Taxonomy" id="43658"/>
    <lineage>
        <taxon>Bacteria</taxon>
        <taxon>Pseudomonadati</taxon>
        <taxon>Pseudomonadota</taxon>
        <taxon>Gammaproteobacteria</taxon>
        <taxon>Alteromonadales</taxon>
        <taxon>Pseudoalteromonadaceae</taxon>
        <taxon>Pseudoalteromonas</taxon>
    </lineage>
</organism>
<gene>
    <name evidence="2" type="ORF">C3B51_15500</name>
</gene>
<dbReference type="RefSeq" id="WP_130245643.1">
    <property type="nucleotide sequence ID" value="NZ_PPUZ01000040.1"/>
</dbReference>
<accession>A0A4Q7E6T3</accession>
<sequence>MSKTILPLISLLASAAAVQASNSATTLVSQNFDSGYVGLFVADGTLSQFEASSLMPISGDKSLAMTSDGHYRVGTEALIMRTLPEVSQLSASFDIAMPFSDSHNRSPYTLVQCVFEIEYADGNVYQSYVSRNDEVPTYQQSIYSHNCQVTLPAGKAIHKVTWFLDSYALPGETVYLDNLEITLSEGSHQRNAQVDLFWQGRDFSELTEVQVDTFFSNTPTLTHDNGTASLRLSQTASGRYSTRFHLEAPEFSHTYPEYLVYQASISNPGSQPVSVQLYGSASYQKQFRDADHSAAFAPSYYIAPNSTAVVPIIVDLGKDGLTSDITSTELRIEANGAVLLNGLTLHSGTSLSDGLVTIATSGFETDSGGFTTSSPQDVTLISQAQQVISGEQSLGFEMAPWRQAGFTHYFGWANQYYADKVYTQLAVQLQDAQKDTPIRVCTDVYYMAGGKDSFCKERVLGAGSFALYDVYPVDPDRRLYRIIVRVRAYGNASIKGEMDNFVLGYWPAIPAQ</sequence>
<proteinExistence type="predicted"/>
<evidence type="ECO:0000313" key="3">
    <source>
        <dbReference type="Proteomes" id="UP000292345"/>
    </source>
</evidence>
<name>A0A4Q7E6T3_9GAMM</name>
<comment type="caution">
    <text evidence="2">The sequence shown here is derived from an EMBL/GenBank/DDBJ whole genome shotgun (WGS) entry which is preliminary data.</text>
</comment>
<dbReference type="AlphaFoldDB" id="A0A4Q7E6T3"/>
<dbReference type="Proteomes" id="UP000292345">
    <property type="component" value="Unassembled WGS sequence"/>
</dbReference>
<feature type="signal peptide" evidence="1">
    <location>
        <begin position="1"/>
        <end position="20"/>
    </location>
</feature>
<keyword evidence="1" id="KW-0732">Signal</keyword>
<evidence type="ECO:0000256" key="1">
    <source>
        <dbReference type="SAM" id="SignalP"/>
    </source>
</evidence>
<evidence type="ECO:0000313" key="2">
    <source>
        <dbReference type="EMBL" id="RZM78291.1"/>
    </source>
</evidence>